<dbReference type="Pfam" id="PF00691">
    <property type="entry name" value="OmpA"/>
    <property type="match status" value="1"/>
</dbReference>
<comment type="subcellular location">
    <subcellularLocation>
        <location evidence="1">Cell outer membrane</location>
    </subcellularLocation>
</comment>
<dbReference type="CDD" id="cd07185">
    <property type="entry name" value="OmpA_C-like"/>
    <property type="match status" value="1"/>
</dbReference>
<dbReference type="Gene3D" id="3.30.1330.60">
    <property type="entry name" value="OmpA-like domain"/>
    <property type="match status" value="1"/>
</dbReference>
<dbReference type="PANTHER" id="PTHR30329:SF21">
    <property type="entry name" value="LIPOPROTEIN YIAD-RELATED"/>
    <property type="match status" value="1"/>
</dbReference>
<evidence type="ECO:0000256" key="2">
    <source>
        <dbReference type="ARBA" id="ARBA00023136"/>
    </source>
</evidence>
<evidence type="ECO:0000256" key="6">
    <source>
        <dbReference type="SAM" id="SignalP"/>
    </source>
</evidence>
<keyword evidence="3" id="KW-0998">Cell outer membrane</keyword>
<organism evidence="8 9">
    <name type="scientific">Glaciecola petra</name>
    <dbReference type="NCBI Taxonomy" id="3075602"/>
    <lineage>
        <taxon>Bacteria</taxon>
        <taxon>Pseudomonadati</taxon>
        <taxon>Pseudomonadota</taxon>
        <taxon>Gammaproteobacteria</taxon>
        <taxon>Alteromonadales</taxon>
        <taxon>Alteromonadaceae</taxon>
        <taxon>Glaciecola</taxon>
    </lineage>
</organism>
<keyword evidence="5" id="KW-0175">Coiled coil</keyword>
<dbReference type="InterPro" id="IPR050330">
    <property type="entry name" value="Bact_OuterMem_StrucFunc"/>
</dbReference>
<proteinExistence type="predicted"/>
<keyword evidence="9" id="KW-1185">Reference proteome</keyword>
<evidence type="ECO:0000259" key="7">
    <source>
        <dbReference type="PROSITE" id="PS51123"/>
    </source>
</evidence>
<dbReference type="PANTHER" id="PTHR30329">
    <property type="entry name" value="STATOR ELEMENT OF FLAGELLAR MOTOR COMPLEX"/>
    <property type="match status" value="1"/>
</dbReference>
<keyword evidence="6" id="KW-0732">Signal</keyword>
<reference evidence="8 9" key="1">
    <citation type="submission" date="2023-09" db="EMBL/GenBank/DDBJ databases">
        <authorList>
            <person name="Rey-Velasco X."/>
        </authorList>
    </citation>
    <scope>NUCLEOTIDE SEQUENCE [LARGE SCALE GENOMIC DNA]</scope>
    <source>
        <strain evidence="8 9">P117</strain>
    </source>
</reference>
<feature type="signal peptide" evidence="6">
    <location>
        <begin position="1"/>
        <end position="24"/>
    </location>
</feature>
<keyword evidence="2 4" id="KW-0472">Membrane</keyword>
<name>A0ABU2ZVC2_9ALTE</name>
<evidence type="ECO:0000313" key="8">
    <source>
        <dbReference type="EMBL" id="MDT0596595.1"/>
    </source>
</evidence>
<dbReference type="Proteomes" id="UP001253545">
    <property type="component" value="Unassembled WGS sequence"/>
</dbReference>
<accession>A0ABU2ZVC2</accession>
<evidence type="ECO:0000256" key="1">
    <source>
        <dbReference type="ARBA" id="ARBA00004442"/>
    </source>
</evidence>
<gene>
    <name evidence="8" type="primary">pdsO</name>
    <name evidence="8" type="ORF">RM552_17190</name>
</gene>
<dbReference type="InterPro" id="IPR036737">
    <property type="entry name" value="OmpA-like_sf"/>
</dbReference>
<protein>
    <submittedName>
        <fullName evidence="8">Sortase-associated OmpA-like protein PdsO</fullName>
    </submittedName>
</protein>
<dbReference type="PRINTS" id="PR01021">
    <property type="entry name" value="OMPADOMAIN"/>
</dbReference>
<dbReference type="InterPro" id="IPR006665">
    <property type="entry name" value="OmpA-like"/>
</dbReference>
<dbReference type="PROSITE" id="PS51123">
    <property type="entry name" value="OMPA_2"/>
    <property type="match status" value="1"/>
</dbReference>
<dbReference type="EMBL" id="JAVRHX010000008">
    <property type="protein sequence ID" value="MDT0596595.1"/>
    <property type="molecule type" value="Genomic_DNA"/>
</dbReference>
<dbReference type="SUPFAM" id="SSF103088">
    <property type="entry name" value="OmpA-like"/>
    <property type="match status" value="1"/>
</dbReference>
<feature type="chain" id="PRO_5046393705" evidence="6">
    <location>
        <begin position="25"/>
        <end position="256"/>
    </location>
</feature>
<evidence type="ECO:0000256" key="4">
    <source>
        <dbReference type="PROSITE-ProRule" id="PRU00473"/>
    </source>
</evidence>
<evidence type="ECO:0000313" key="9">
    <source>
        <dbReference type="Proteomes" id="UP001253545"/>
    </source>
</evidence>
<feature type="domain" description="OmpA-like" evidence="7">
    <location>
        <begin position="128"/>
        <end position="246"/>
    </location>
</feature>
<evidence type="ECO:0000256" key="5">
    <source>
        <dbReference type="SAM" id="Coils"/>
    </source>
</evidence>
<feature type="coiled-coil region" evidence="5">
    <location>
        <begin position="69"/>
        <end position="112"/>
    </location>
</feature>
<dbReference type="InterPro" id="IPR006664">
    <property type="entry name" value="OMP_bac"/>
</dbReference>
<dbReference type="NCBIfam" id="TIGR03789">
    <property type="entry name" value="pdsO"/>
    <property type="match status" value="1"/>
</dbReference>
<comment type="caution">
    <text evidence="8">The sequence shown here is derived from an EMBL/GenBank/DDBJ whole genome shotgun (WGS) entry which is preliminary data.</text>
</comment>
<dbReference type="InterPro" id="IPR022511">
    <property type="entry name" value="PdsO"/>
</dbReference>
<dbReference type="RefSeq" id="WP_311370118.1">
    <property type="nucleotide sequence ID" value="NZ_JAVRHX010000008.1"/>
</dbReference>
<sequence>MKKLLLVTTIALSLGLASTPAAFAKPNEEQKAQETKNDLVGFGSGAITGGAVGGPIGAVVGGIIGLLIAEDVNNKNEIEQMDIELAQANTALEKQYTDFIALQSHIEELERQKIIRVAAFESQANEEWLTELTNFETNLQFKTASFLVEDNYTSQLNSLAEVLNNYPTLAVELTGYADHRGDSQYNKTLSEQRAEAVKRFLLEREVSATQIKVSGAGEYLTKTDASNSVEDLFFSRKVNVNIIKAKQQMTASSSLN</sequence>
<evidence type="ECO:0000256" key="3">
    <source>
        <dbReference type="ARBA" id="ARBA00023237"/>
    </source>
</evidence>